<dbReference type="InterPro" id="IPR006311">
    <property type="entry name" value="TAT_signal"/>
</dbReference>
<reference evidence="1 2" key="1">
    <citation type="submission" date="2023-06" db="EMBL/GenBank/DDBJ databases">
        <authorList>
            <person name="Oyuntsetseg B."/>
            <person name="Kim S.B."/>
        </authorList>
    </citation>
    <scope>NUCLEOTIDE SEQUENCE [LARGE SCALE GENOMIC DNA]</scope>
    <source>
        <strain evidence="1 2">2-2</strain>
    </source>
</reference>
<dbReference type="EMBL" id="CP127173">
    <property type="protein sequence ID" value="WIV58175.1"/>
    <property type="molecule type" value="Genomic_DNA"/>
</dbReference>
<gene>
    <name evidence="1" type="ORF">QP939_05800</name>
</gene>
<keyword evidence="2" id="KW-1185">Reference proteome</keyword>
<proteinExistence type="predicted"/>
<dbReference type="RefSeq" id="WP_285455517.1">
    <property type="nucleotide sequence ID" value="NZ_CP127173.1"/>
</dbReference>
<name>A0ABY8XR73_9PSEU</name>
<evidence type="ECO:0000313" key="2">
    <source>
        <dbReference type="Proteomes" id="UP001227101"/>
    </source>
</evidence>
<organism evidence="1 2">
    <name type="scientific">Amycolatopsis nalaikhensis</name>
    <dbReference type="NCBI Taxonomy" id="715472"/>
    <lineage>
        <taxon>Bacteria</taxon>
        <taxon>Bacillati</taxon>
        <taxon>Actinomycetota</taxon>
        <taxon>Actinomycetes</taxon>
        <taxon>Pseudonocardiales</taxon>
        <taxon>Pseudonocardiaceae</taxon>
        <taxon>Amycolatopsis</taxon>
    </lineage>
</organism>
<dbReference type="Proteomes" id="UP001227101">
    <property type="component" value="Chromosome"/>
</dbReference>
<accession>A0ABY8XR73</accession>
<protein>
    <submittedName>
        <fullName evidence="1">Uncharacterized protein</fullName>
    </submittedName>
</protein>
<sequence length="1056" mass="112220">MPEPTPHDTEDVSPRPFWRRGVDRRTILVAGSAALLLANLPGDSPLQALLAADATPDLTLDLLRREDMLKLHFAFFNLKRSTAAGPPKLVPVDATAQSVVVVGFDSQHLMEEPTFVSDPGGAPPSNLPAPGDIATRAVGPSRIAFLVPATVKELPYTEEGLLAWSNWVMRVVPKTAPARPGPLVTDLLLVDWLHLTSEQHASWAHVTHPVTSAGRTELWHTRLAPRDEFGRPDPLLGPADVRAAAADTPDDLRFDAMLGLGSSTLAGLVEQTNTRAPVRGDLVLLSAMGSSLELEGKWDEGEVAAWQHRSAIGRDNYVRIDERGYLFPYGHKALHVTETERTIAGGAARLLQRKYIRVLEPVKAFEDNGLPFRSVEITTTTTPFLAEHPEPIGTTGSFWVQSAAGDVPFPIVATDWAGNRVETIAHLAFVPLSKANDPATLDALQAQADPADFADIHPRRTHELGGQKVAFAPVPDTAAAADDAPRNTAFPAVRLHLNMRRRELAGEAGFSPRMLAAEIRMPAVEALAGGKELATAIGYDPEYVKTAFENVQGELFARVSPSVADVGKLVRAIETGAALPDVGAVQAQFGKTVAQLGGVAAPDLDIRGLSRSLGPLSGPAETISQIAKDGVFNPGKFFPDTAKLLGGLSLAEILGFDPKLPDNLTLPIANGPKIVTTPEYGDGKDHPPTAVRTVFDWQPKLPDKLTAGVFHPKLPDRPHATLTLHGESRTVFGGGGSTTSTIKGDLRDFAIELVKGDDSALSFIKLTFRRFAFEQHDGAKPVIHVELDKIEFEGPLNFVNTLQRFLVSTGKGLGIDVQPSGITAGYTLAIPDVGIGVFALQHLAFGASLSIPFDGSPARARFAFCSREHPFTLTVSLFGGGGFFALALGTDGFELMEASIEFGGAVAFNLGVASGSVSVMAGIYFKLEHKPEIPASGSTPAVPAHDAITLTGYVRANGSLNVLGLITISAEFYLALSYTNDGGENLVEGEASLTVEIDILFFSKSVTLTVHKSFAGPGSSSLAARTAAALPAGGSPSFGDQMSQDDWNTYCDAFAA</sequence>
<evidence type="ECO:0000313" key="1">
    <source>
        <dbReference type="EMBL" id="WIV58175.1"/>
    </source>
</evidence>
<dbReference type="PROSITE" id="PS51318">
    <property type="entry name" value="TAT"/>
    <property type="match status" value="1"/>
</dbReference>